<sequence length="677" mass="73651">MDKMMRACDIRPPPGLAHSSPARVTRNKWRVLKLRVRQAVSRALARSSAPEVIPRVSRDSAGGLTTLRDSDGETQPAAAAYGSFLSQFLKTSSLALARSFRTLSETGERKAWPPGLACNPENEDAHLVTANLCLTALNHLEQGMPKSGLSSGASLGPSESQKSVQTHVCGRVHLFLSRLQEGLAGAFCWHGAFSKLEARERSAVAVPLLGDSVDLPVCAATCDPEKLVPAELWSKVSAPGAIFGSTLTSTQTPAASSNSQDRREYLVLTGRELRCGKLRLRSEVRGVAKVFAVPKSDRTRQRKIWDGSHLSEIASKPPKPERLANPSSFLDIFVRPGEQLYMSKRDASTYFDLLAAPPDLQAWFGQEPVTVQELSAAAGMDIEEVYSFVDDVNGQKALGPDSVLFPVNTAWPMGFSWSSCVAQGSTLGMLRCAGVNEQNVLSLDHRLPESQRELCAVATDDVILFHRCKRQGISTLRRLDASFALHGIQRNEKKDVTLASSLTGLGCDISASPPMVQPACGKQARLVLATCDLLVSERGMFSIFSQVYNFVREQPESEKQRVPASVLDELFVSLALAPLLPASLDREFLPEVLACDAAPEFGFGVTLAQCGKHLAEKVGRLSERRGDYVRLEHSAEDPPEVERLGTLHRLPLKKTDFKQLISCKARWAGGITTVLSS</sequence>
<evidence type="ECO:0000313" key="3">
    <source>
        <dbReference type="Proteomes" id="UP000601435"/>
    </source>
</evidence>
<dbReference type="EMBL" id="CAJNJA010032816">
    <property type="protein sequence ID" value="CAE7671372.1"/>
    <property type="molecule type" value="Genomic_DNA"/>
</dbReference>
<dbReference type="AlphaFoldDB" id="A0A812W781"/>
<keyword evidence="3" id="KW-1185">Reference proteome</keyword>
<dbReference type="Proteomes" id="UP000601435">
    <property type="component" value="Unassembled WGS sequence"/>
</dbReference>
<organism evidence="2 3">
    <name type="scientific">Symbiodinium necroappetens</name>
    <dbReference type="NCBI Taxonomy" id="1628268"/>
    <lineage>
        <taxon>Eukaryota</taxon>
        <taxon>Sar</taxon>
        <taxon>Alveolata</taxon>
        <taxon>Dinophyceae</taxon>
        <taxon>Suessiales</taxon>
        <taxon>Symbiodiniaceae</taxon>
        <taxon>Symbiodinium</taxon>
    </lineage>
</organism>
<protein>
    <submittedName>
        <fullName evidence="2">Uncharacterized protein</fullName>
    </submittedName>
</protein>
<gene>
    <name evidence="2" type="ORF">SNEC2469_LOCUS19220</name>
</gene>
<dbReference type="OrthoDB" id="415719at2759"/>
<reference evidence="2" key="1">
    <citation type="submission" date="2021-02" db="EMBL/GenBank/DDBJ databases">
        <authorList>
            <person name="Dougan E. K."/>
            <person name="Rhodes N."/>
            <person name="Thang M."/>
            <person name="Chan C."/>
        </authorList>
    </citation>
    <scope>NUCLEOTIDE SEQUENCE</scope>
</reference>
<evidence type="ECO:0000256" key="1">
    <source>
        <dbReference type="SAM" id="MobiDB-lite"/>
    </source>
</evidence>
<feature type="region of interest" description="Disordered" evidence="1">
    <location>
        <begin position="1"/>
        <end position="21"/>
    </location>
</feature>
<comment type="caution">
    <text evidence="2">The sequence shown here is derived from an EMBL/GenBank/DDBJ whole genome shotgun (WGS) entry which is preliminary data.</text>
</comment>
<name>A0A812W781_9DINO</name>
<evidence type="ECO:0000313" key="2">
    <source>
        <dbReference type="EMBL" id="CAE7671372.1"/>
    </source>
</evidence>
<proteinExistence type="predicted"/>
<accession>A0A812W781</accession>